<protein>
    <recommendedName>
        <fullName evidence="1">AbiTii domain-containing protein</fullName>
    </recommendedName>
</protein>
<reference evidence="2 3" key="1">
    <citation type="submission" date="2019-07" db="EMBL/GenBank/DDBJ databases">
        <title>Pseudomonas mangiferae sp. nov., isolated from bark of mango tree in Thailand.</title>
        <authorList>
            <person name="Srisuk N."/>
            <person name="Anurat P."/>
        </authorList>
    </citation>
    <scope>NUCLEOTIDE SEQUENCE [LARGE SCALE GENOMIC DNA]</scope>
    <source>
        <strain evidence="2 3">DMKU_BBB3-04</strain>
    </source>
</reference>
<keyword evidence="3" id="KW-1185">Reference proteome</keyword>
<sequence length="208" mass="23590">MDSLVLELQRDVLDRSIHITDLLRKALLVSRKLKISDIEEWLSDELNGYNGKSVPSYRTLTGELKGFNPYRGWIPMMLGDDINDMISVTPIHDSVSQIIDLVERSDGGSVMIKFPQDMSMTIMRMIGRDIEPALHIPVHQLVRIVDVTKTKILDFALDLETRGILGEGIRFSKAEEQLAQSITYHTINIERMDNSKIHQASDGSNQSR</sequence>
<comment type="caution">
    <text evidence="2">The sequence shown here is derived from an EMBL/GenBank/DDBJ whole genome shotgun (WGS) entry which is preliminary data.</text>
</comment>
<dbReference type="RefSeq" id="WP_143487494.1">
    <property type="nucleotide sequence ID" value="NZ_VJOY01000004.1"/>
</dbReference>
<feature type="domain" description="AbiTii" evidence="1">
    <location>
        <begin position="3"/>
        <end position="183"/>
    </location>
</feature>
<accession>A0A553H0X9</accession>
<dbReference type="EMBL" id="VJOY01000004">
    <property type="protein sequence ID" value="TRX75402.1"/>
    <property type="molecule type" value="Genomic_DNA"/>
</dbReference>
<dbReference type="InterPro" id="IPR041304">
    <property type="entry name" value="AbiTii"/>
</dbReference>
<evidence type="ECO:0000259" key="1">
    <source>
        <dbReference type="Pfam" id="PF18864"/>
    </source>
</evidence>
<proteinExistence type="predicted"/>
<dbReference type="Pfam" id="PF18864">
    <property type="entry name" value="AbiTii"/>
    <property type="match status" value="1"/>
</dbReference>
<dbReference type="AlphaFoldDB" id="A0A553H0X9"/>
<evidence type="ECO:0000313" key="3">
    <source>
        <dbReference type="Proteomes" id="UP000315235"/>
    </source>
</evidence>
<gene>
    <name evidence="2" type="ORF">FM069_06590</name>
</gene>
<dbReference type="Proteomes" id="UP000315235">
    <property type="component" value="Unassembled WGS sequence"/>
</dbReference>
<dbReference type="OrthoDB" id="6360084at2"/>
<name>A0A553H0X9_9PSED</name>
<organism evidence="2 3">
    <name type="scientific">Pseudomonas mangiferae</name>
    <dbReference type="NCBI Taxonomy" id="2593654"/>
    <lineage>
        <taxon>Bacteria</taxon>
        <taxon>Pseudomonadati</taxon>
        <taxon>Pseudomonadota</taxon>
        <taxon>Gammaproteobacteria</taxon>
        <taxon>Pseudomonadales</taxon>
        <taxon>Pseudomonadaceae</taxon>
        <taxon>Pseudomonas</taxon>
    </lineage>
</organism>
<evidence type="ECO:0000313" key="2">
    <source>
        <dbReference type="EMBL" id="TRX75402.1"/>
    </source>
</evidence>